<name>A0A1U9KS04_9PROT</name>
<evidence type="ECO:0000313" key="2">
    <source>
        <dbReference type="Proteomes" id="UP000188604"/>
    </source>
</evidence>
<dbReference type="EMBL" id="CP014691">
    <property type="protein sequence ID" value="AQS88621.1"/>
    <property type="molecule type" value="Genomic_DNA"/>
</dbReference>
<keyword evidence="2" id="KW-1185">Reference proteome</keyword>
<dbReference type="GO" id="GO:0016705">
    <property type="term" value="F:oxidoreductase activity, acting on paired donors, with incorporation or reduction of molecular oxygen"/>
    <property type="evidence" value="ECO:0007669"/>
    <property type="project" value="InterPro"/>
</dbReference>
<dbReference type="KEGG" id="nch:A0U93_12535"/>
<dbReference type="RefSeq" id="WP_077807658.1">
    <property type="nucleotide sequence ID" value="NZ_BJXS01000006.1"/>
</dbReference>
<dbReference type="STRING" id="320497.A0U93_12535"/>
<accession>A0A1U9KS04</accession>
<sequence>MFIAPFEPFSSSKNLHLIWSMTGMSHAELNARIAALPPGSSVLVDAEHTHALRSAYPAIRLYIQDDACLTRLSCDGSMAETLRRLDNQLPSQIVDRQETAAVALDIVMAEDTQDAWAIMDTLVNSGLSAADAAAALVGTPAEIARRLDDYRACGIRHIVLTAPPTRAPYGPVARDLAPLLSNGPARLTAPLRPSVETIDWHGAPL</sequence>
<proteinExistence type="predicted"/>
<dbReference type="Gene3D" id="3.20.20.30">
    <property type="entry name" value="Luciferase-like domain"/>
    <property type="match status" value="1"/>
</dbReference>
<dbReference type="AlphaFoldDB" id="A0A1U9KS04"/>
<protein>
    <submittedName>
        <fullName evidence="1">Uncharacterized protein</fullName>
    </submittedName>
</protein>
<gene>
    <name evidence="1" type="ORF">A0U93_12535</name>
</gene>
<dbReference type="OrthoDB" id="7267999at2"/>
<dbReference type="InterPro" id="IPR036661">
    <property type="entry name" value="Luciferase-like_sf"/>
</dbReference>
<reference evidence="1 2" key="1">
    <citation type="submission" date="2016-03" db="EMBL/GenBank/DDBJ databases">
        <title>Acetic acid bacteria sequencing.</title>
        <authorList>
            <person name="Brandt J."/>
            <person name="Jakob F."/>
            <person name="Vogel R.F."/>
        </authorList>
    </citation>
    <scope>NUCLEOTIDE SEQUENCE [LARGE SCALE GENOMIC DNA]</scope>
    <source>
        <strain evidence="1 2">NBRC 101099</strain>
    </source>
</reference>
<organism evidence="1 2">
    <name type="scientific">Neoasaia chiangmaiensis</name>
    <dbReference type="NCBI Taxonomy" id="320497"/>
    <lineage>
        <taxon>Bacteria</taxon>
        <taxon>Pseudomonadati</taxon>
        <taxon>Pseudomonadota</taxon>
        <taxon>Alphaproteobacteria</taxon>
        <taxon>Acetobacterales</taxon>
        <taxon>Acetobacteraceae</taxon>
        <taxon>Neoasaia</taxon>
    </lineage>
</organism>
<dbReference type="Proteomes" id="UP000188604">
    <property type="component" value="Chromosome"/>
</dbReference>
<evidence type="ECO:0000313" key="1">
    <source>
        <dbReference type="EMBL" id="AQS88621.1"/>
    </source>
</evidence>
<dbReference type="SUPFAM" id="SSF51679">
    <property type="entry name" value="Bacterial luciferase-like"/>
    <property type="match status" value="1"/>
</dbReference>